<dbReference type="STRING" id="641025.SAMN05421507_101448"/>
<dbReference type="Proteomes" id="UP000199691">
    <property type="component" value="Unassembled WGS sequence"/>
</dbReference>
<sequence length="65" mass="6890">MRIEQKPAQQWCESPLVIMGVSVSIAVVIGVLPLTWGYSPALASALAAALLLALAITVKYAPNRK</sequence>
<feature type="transmembrane region" description="Helical" evidence="1">
    <location>
        <begin position="16"/>
        <end position="36"/>
    </location>
</feature>
<name>A0A1H0END5_9PSEU</name>
<organism evidence="2 3">
    <name type="scientific">Lentzea jiangxiensis</name>
    <dbReference type="NCBI Taxonomy" id="641025"/>
    <lineage>
        <taxon>Bacteria</taxon>
        <taxon>Bacillati</taxon>
        <taxon>Actinomycetota</taxon>
        <taxon>Actinomycetes</taxon>
        <taxon>Pseudonocardiales</taxon>
        <taxon>Pseudonocardiaceae</taxon>
        <taxon>Lentzea</taxon>
    </lineage>
</organism>
<protein>
    <submittedName>
        <fullName evidence="2">Uncharacterized protein</fullName>
    </submittedName>
</protein>
<dbReference type="RefSeq" id="WP_090094856.1">
    <property type="nucleotide sequence ID" value="NZ_FNIX01000001.1"/>
</dbReference>
<feature type="transmembrane region" description="Helical" evidence="1">
    <location>
        <begin position="42"/>
        <end position="61"/>
    </location>
</feature>
<reference evidence="3" key="1">
    <citation type="submission" date="2016-10" db="EMBL/GenBank/DDBJ databases">
        <authorList>
            <person name="Varghese N."/>
            <person name="Submissions S."/>
        </authorList>
    </citation>
    <scope>NUCLEOTIDE SEQUENCE [LARGE SCALE GENOMIC DNA]</scope>
    <source>
        <strain evidence="3">CGMCC 4.6609</strain>
    </source>
</reference>
<keyword evidence="1" id="KW-0472">Membrane</keyword>
<keyword evidence="1" id="KW-1133">Transmembrane helix</keyword>
<keyword evidence="1" id="KW-0812">Transmembrane</keyword>
<evidence type="ECO:0000313" key="3">
    <source>
        <dbReference type="Proteomes" id="UP000199691"/>
    </source>
</evidence>
<evidence type="ECO:0000256" key="1">
    <source>
        <dbReference type="SAM" id="Phobius"/>
    </source>
</evidence>
<accession>A0A1H0END5</accession>
<dbReference type="AlphaFoldDB" id="A0A1H0END5"/>
<keyword evidence="3" id="KW-1185">Reference proteome</keyword>
<proteinExistence type="predicted"/>
<gene>
    <name evidence="2" type="ORF">SAMN05421507_101448</name>
</gene>
<evidence type="ECO:0000313" key="2">
    <source>
        <dbReference type="EMBL" id="SDN83878.1"/>
    </source>
</evidence>
<dbReference type="EMBL" id="FNIX01000001">
    <property type="protein sequence ID" value="SDN83878.1"/>
    <property type="molecule type" value="Genomic_DNA"/>
</dbReference>